<gene>
    <name evidence="2" type="ORF">Lepil_1767</name>
</gene>
<dbReference type="STRING" id="183.GCA_002009735_02918"/>
<dbReference type="AlphaFoldDB" id="H2CCY0"/>
<evidence type="ECO:0000259" key="1">
    <source>
        <dbReference type="Pfam" id="PF18480"/>
    </source>
</evidence>
<feature type="domain" description="DUF5615" evidence="1">
    <location>
        <begin position="3"/>
        <end position="112"/>
    </location>
</feature>
<dbReference type="HOGENOM" id="CLU_150003_0_0_12"/>
<keyword evidence="3" id="KW-1185">Reference proteome</keyword>
<proteinExistence type="predicted"/>
<evidence type="ECO:0000313" key="2">
    <source>
        <dbReference type="EMBL" id="EHQ06450.1"/>
    </source>
</evidence>
<sequence length="123" mass="14103">MMMRFKVDENLPSETALLLKQAGYDAVTVLEQRMQGVHDAVLIEVCRKEKRILITLDLDFANIKMYPPKEYAGIIILKLRTQSKHSVLRCVNSILPLFGSESIHESLWIVDESHVRIHNSEDA</sequence>
<organism evidence="2 3">
    <name type="scientific">Leptonema illini DSM 21528</name>
    <dbReference type="NCBI Taxonomy" id="929563"/>
    <lineage>
        <taxon>Bacteria</taxon>
        <taxon>Pseudomonadati</taxon>
        <taxon>Spirochaetota</taxon>
        <taxon>Spirochaetia</taxon>
        <taxon>Leptospirales</taxon>
        <taxon>Leptospiraceae</taxon>
        <taxon>Leptonema</taxon>
    </lineage>
</organism>
<evidence type="ECO:0000313" key="3">
    <source>
        <dbReference type="Proteomes" id="UP000005737"/>
    </source>
</evidence>
<name>H2CCY0_9LEPT</name>
<protein>
    <recommendedName>
        <fullName evidence="1">DUF5615 domain-containing protein</fullName>
    </recommendedName>
</protein>
<reference evidence="2 3" key="1">
    <citation type="submission" date="2011-10" db="EMBL/GenBank/DDBJ databases">
        <title>The Improved High-Quality Draft genome of Leptonema illini DSM 21528.</title>
        <authorList>
            <consortium name="US DOE Joint Genome Institute (JGI-PGF)"/>
            <person name="Lucas S."/>
            <person name="Copeland A."/>
            <person name="Lapidus A."/>
            <person name="Glavina del Rio T."/>
            <person name="Dalin E."/>
            <person name="Tice H."/>
            <person name="Bruce D."/>
            <person name="Goodwin L."/>
            <person name="Pitluck S."/>
            <person name="Peters L."/>
            <person name="Mikhailova N."/>
            <person name="Held B."/>
            <person name="Kyrpides N."/>
            <person name="Mavromatis K."/>
            <person name="Ivanova N."/>
            <person name="Markowitz V."/>
            <person name="Cheng J.-F."/>
            <person name="Hugenholtz P."/>
            <person name="Woyke T."/>
            <person name="Wu D."/>
            <person name="Gronow S."/>
            <person name="Wellnitz S."/>
            <person name="Brambilla E.-M."/>
            <person name="Klenk H.-P."/>
            <person name="Eisen J.A."/>
        </authorList>
    </citation>
    <scope>NUCLEOTIDE SEQUENCE [LARGE SCALE GENOMIC DNA]</scope>
    <source>
        <strain evidence="2 3">DSM 21528</strain>
    </source>
</reference>
<dbReference type="Proteomes" id="UP000005737">
    <property type="component" value="Unassembled WGS sequence"/>
</dbReference>
<dbReference type="EMBL" id="JH597773">
    <property type="protein sequence ID" value="EHQ06450.1"/>
    <property type="molecule type" value="Genomic_DNA"/>
</dbReference>
<dbReference type="InterPro" id="IPR041049">
    <property type="entry name" value="DUF5615"/>
</dbReference>
<accession>H2CCY0</accession>
<dbReference type="Pfam" id="PF18480">
    <property type="entry name" value="DUF5615"/>
    <property type="match status" value="1"/>
</dbReference>